<proteinExistence type="predicted"/>
<dbReference type="Gene3D" id="3.20.20.120">
    <property type="entry name" value="Enolase-like C-terminal domain"/>
    <property type="match status" value="1"/>
</dbReference>
<feature type="non-terminal residue" evidence="5">
    <location>
        <position position="1"/>
    </location>
</feature>
<evidence type="ECO:0000256" key="2">
    <source>
        <dbReference type="ARBA" id="ARBA00022723"/>
    </source>
</evidence>
<protein>
    <recommendedName>
        <fullName evidence="4">Mandelate racemase/muconate lactonizing enzyme C-terminal domain-containing protein</fullName>
    </recommendedName>
</protein>
<keyword evidence="3" id="KW-0460">Magnesium</keyword>
<dbReference type="Pfam" id="PF13378">
    <property type="entry name" value="MR_MLE_C"/>
    <property type="match status" value="1"/>
</dbReference>
<dbReference type="GO" id="GO:0016836">
    <property type="term" value="F:hydro-lyase activity"/>
    <property type="evidence" value="ECO:0007669"/>
    <property type="project" value="TreeGrafter"/>
</dbReference>
<dbReference type="Gene3D" id="3.30.390.10">
    <property type="entry name" value="Enolase-like, N-terminal domain"/>
    <property type="match status" value="1"/>
</dbReference>
<dbReference type="InterPro" id="IPR029065">
    <property type="entry name" value="Enolase_C-like"/>
</dbReference>
<organism evidence="5">
    <name type="scientific">marine metagenome</name>
    <dbReference type="NCBI Taxonomy" id="408172"/>
    <lineage>
        <taxon>unclassified sequences</taxon>
        <taxon>metagenomes</taxon>
        <taxon>ecological metagenomes</taxon>
    </lineage>
</organism>
<feature type="domain" description="Mandelate racemase/muconate lactonizing enzyme C-terminal" evidence="4">
    <location>
        <begin position="198"/>
        <end position="276"/>
    </location>
</feature>
<dbReference type="EMBL" id="UINC01097263">
    <property type="protein sequence ID" value="SVC54832.1"/>
    <property type="molecule type" value="Genomic_DNA"/>
</dbReference>
<dbReference type="SUPFAM" id="SSF51604">
    <property type="entry name" value="Enolase C-terminal domain-like"/>
    <property type="match status" value="1"/>
</dbReference>
<dbReference type="SUPFAM" id="SSF54826">
    <property type="entry name" value="Enolase N-terminal domain-like"/>
    <property type="match status" value="1"/>
</dbReference>
<dbReference type="InterPro" id="IPR029017">
    <property type="entry name" value="Enolase-like_N"/>
</dbReference>
<feature type="non-terminal residue" evidence="5">
    <location>
        <position position="276"/>
    </location>
</feature>
<dbReference type="GO" id="GO:0016052">
    <property type="term" value="P:carbohydrate catabolic process"/>
    <property type="evidence" value="ECO:0007669"/>
    <property type="project" value="TreeGrafter"/>
</dbReference>
<sequence length="276" mass="31854">VVNIVGIHVEDVRFPTSKDLTGSDAIHTDPDYSATYVTIHTSDSNLRGYGIAFTIGKGNDIVAECVRNYIPLFIGLSLEEVEKNIGKLWFECVDHSQLRWLGPEKGVVHMAVAAIFNAFWDLISKKHKKPLWKFVVESDPEKIMSWLTFKYIEDVMTKDDAYKILTENQKYKKERTDIILKEGYPSYTTAAGWLGYSNEKIIDLCKQYMERGWKHFKIKVGSNLEEDVKRLEIIRNTIGDDCFIMVDANQQWSVNQSIKHINAYKKFNLLFVEEPT</sequence>
<evidence type="ECO:0000313" key="5">
    <source>
        <dbReference type="EMBL" id="SVC54832.1"/>
    </source>
</evidence>
<dbReference type="PANTHER" id="PTHR13794">
    <property type="entry name" value="ENOLASE SUPERFAMILY, MANDELATE RACEMASE"/>
    <property type="match status" value="1"/>
</dbReference>
<dbReference type="GO" id="GO:0000287">
    <property type="term" value="F:magnesium ion binding"/>
    <property type="evidence" value="ECO:0007669"/>
    <property type="project" value="TreeGrafter"/>
</dbReference>
<evidence type="ECO:0000256" key="1">
    <source>
        <dbReference type="ARBA" id="ARBA00001946"/>
    </source>
</evidence>
<evidence type="ECO:0000259" key="4">
    <source>
        <dbReference type="SMART" id="SM00922"/>
    </source>
</evidence>
<dbReference type="InterPro" id="IPR036849">
    <property type="entry name" value="Enolase-like_C_sf"/>
</dbReference>
<name>A0A382N4Y1_9ZZZZ</name>
<dbReference type="InterPro" id="IPR046945">
    <property type="entry name" value="RHMD-like"/>
</dbReference>
<accession>A0A382N4Y1</accession>
<dbReference type="SMART" id="SM00922">
    <property type="entry name" value="MR_MLE"/>
    <property type="match status" value="1"/>
</dbReference>
<keyword evidence="2" id="KW-0479">Metal-binding</keyword>
<reference evidence="5" key="1">
    <citation type="submission" date="2018-05" db="EMBL/GenBank/DDBJ databases">
        <authorList>
            <person name="Lanie J.A."/>
            <person name="Ng W.-L."/>
            <person name="Kazmierczak K.M."/>
            <person name="Andrzejewski T.M."/>
            <person name="Davidsen T.M."/>
            <person name="Wayne K.J."/>
            <person name="Tettelin H."/>
            <person name="Glass J.I."/>
            <person name="Rusch D."/>
            <person name="Podicherti R."/>
            <person name="Tsui H.-C.T."/>
            <person name="Winkler M.E."/>
        </authorList>
    </citation>
    <scope>NUCLEOTIDE SEQUENCE</scope>
</reference>
<dbReference type="InterPro" id="IPR013342">
    <property type="entry name" value="Mandelate_racemase_C"/>
</dbReference>
<comment type="cofactor">
    <cofactor evidence="1">
        <name>Mg(2+)</name>
        <dbReference type="ChEBI" id="CHEBI:18420"/>
    </cofactor>
</comment>
<dbReference type="PANTHER" id="PTHR13794:SF58">
    <property type="entry name" value="MITOCHONDRIAL ENOLASE SUPERFAMILY MEMBER 1"/>
    <property type="match status" value="1"/>
</dbReference>
<dbReference type="InterPro" id="IPR013341">
    <property type="entry name" value="Mandelate_racemase_N_dom"/>
</dbReference>
<dbReference type="AlphaFoldDB" id="A0A382N4Y1"/>
<evidence type="ECO:0000256" key="3">
    <source>
        <dbReference type="ARBA" id="ARBA00022842"/>
    </source>
</evidence>
<gene>
    <name evidence="5" type="ORF">METZ01_LOCUS307686</name>
</gene>
<dbReference type="Pfam" id="PF02746">
    <property type="entry name" value="MR_MLE_N"/>
    <property type="match status" value="1"/>
</dbReference>